<dbReference type="OrthoDB" id="691171at2759"/>
<reference evidence="3" key="1">
    <citation type="journal article" date="2021" name="bioRxiv">
        <title>Whole Genome Assembly and Annotation of Northern Wild Rice, Zizania palustris L., Supports a Whole Genome Duplication in the Zizania Genus.</title>
        <authorList>
            <person name="Haas M."/>
            <person name="Kono T."/>
            <person name="Macchietto M."/>
            <person name="Millas R."/>
            <person name="McGilp L."/>
            <person name="Shao M."/>
            <person name="Duquette J."/>
            <person name="Hirsch C.N."/>
            <person name="Kimball J."/>
        </authorList>
    </citation>
    <scope>NUCLEOTIDE SEQUENCE</scope>
    <source>
        <tissue evidence="3">Fresh leaf tissue</tissue>
    </source>
</reference>
<dbReference type="EMBL" id="JAAALK010000283">
    <property type="protein sequence ID" value="KAG8074773.1"/>
    <property type="molecule type" value="Genomic_DNA"/>
</dbReference>
<gene>
    <name evidence="3" type="ORF">GUJ93_ZPchr0006g42503</name>
</gene>
<name>A0A8J5SKQ5_ZIZPA</name>
<evidence type="ECO:0000313" key="3">
    <source>
        <dbReference type="EMBL" id="KAG8074773.1"/>
    </source>
</evidence>
<feature type="region of interest" description="Disordered" evidence="1">
    <location>
        <begin position="74"/>
        <end position="126"/>
    </location>
</feature>
<protein>
    <submittedName>
        <fullName evidence="3">Uncharacterized protein</fullName>
    </submittedName>
</protein>
<evidence type="ECO:0000256" key="1">
    <source>
        <dbReference type="SAM" id="MobiDB-lite"/>
    </source>
</evidence>
<dbReference type="PANTHER" id="PTHR36705:SF14">
    <property type="entry name" value="CLE FAMILY OSCLE603 PROTEIN"/>
    <property type="match status" value="1"/>
</dbReference>
<feature type="chain" id="PRO_5035323607" evidence="2">
    <location>
        <begin position="29"/>
        <end position="152"/>
    </location>
</feature>
<comment type="caution">
    <text evidence="3">The sequence shown here is derived from an EMBL/GenBank/DDBJ whole genome shotgun (WGS) entry which is preliminary data.</text>
</comment>
<evidence type="ECO:0000313" key="4">
    <source>
        <dbReference type="Proteomes" id="UP000729402"/>
    </source>
</evidence>
<dbReference type="Proteomes" id="UP000729402">
    <property type="component" value="Unassembled WGS sequence"/>
</dbReference>
<feature type="signal peptide" evidence="2">
    <location>
        <begin position="1"/>
        <end position="28"/>
    </location>
</feature>
<keyword evidence="2" id="KW-0732">Signal</keyword>
<dbReference type="AlphaFoldDB" id="A0A8J5SKQ5"/>
<evidence type="ECO:0000256" key="2">
    <source>
        <dbReference type="SAM" id="SignalP"/>
    </source>
</evidence>
<keyword evidence="4" id="KW-1185">Reference proteome</keyword>
<organism evidence="3 4">
    <name type="scientific">Zizania palustris</name>
    <name type="common">Northern wild rice</name>
    <dbReference type="NCBI Taxonomy" id="103762"/>
    <lineage>
        <taxon>Eukaryota</taxon>
        <taxon>Viridiplantae</taxon>
        <taxon>Streptophyta</taxon>
        <taxon>Embryophyta</taxon>
        <taxon>Tracheophyta</taxon>
        <taxon>Spermatophyta</taxon>
        <taxon>Magnoliopsida</taxon>
        <taxon>Liliopsida</taxon>
        <taxon>Poales</taxon>
        <taxon>Poaceae</taxon>
        <taxon>BOP clade</taxon>
        <taxon>Oryzoideae</taxon>
        <taxon>Oryzeae</taxon>
        <taxon>Zizaniinae</taxon>
        <taxon>Zizania</taxon>
    </lineage>
</organism>
<accession>A0A8J5SKQ5</accession>
<proteinExistence type="predicted"/>
<reference evidence="3" key="2">
    <citation type="submission" date="2021-02" db="EMBL/GenBank/DDBJ databases">
        <authorList>
            <person name="Kimball J.A."/>
            <person name="Haas M.W."/>
            <person name="Macchietto M."/>
            <person name="Kono T."/>
            <person name="Duquette J."/>
            <person name="Shao M."/>
        </authorList>
    </citation>
    <scope>NUCLEOTIDE SEQUENCE</scope>
    <source>
        <tissue evidence="3">Fresh leaf tissue</tissue>
    </source>
</reference>
<sequence>MRRRRWPARAAALCLAVVVLQLAADSAAKSLSKQRAHGPYAHMRALPAGAAAAATAASLSSVGKDRGGRTAAFDAAAGSASSCKRRRQKSGGGRRSAAACSDGDGGDDDDKRVVPTGPNPLHNRNKNCPAELFLNVLLVSTPEVEDSAVHHV</sequence>
<dbReference type="PANTHER" id="PTHR36705">
    <property type="entry name" value="CLAVATA3/ESR (CLE)-RELATED PROTEIN 20"/>
    <property type="match status" value="1"/>
</dbReference>